<evidence type="ECO:0000313" key="2">
    <source>
        <dbReference type="EMBL" id="BAL59772.1"/>
    </source>
</evidence>
<dbReference type="CDD" id="cd03498">
    <property type="entry name" value="SQR_TypeB_2_TM"/>
    <property type="match status" value="1"/>
</dbReference>
<keyword evidence="1" id="KW-1133">Transmembrane helix</keyword>
<dbReference type="AlphaFoldDB" id="H5STC2"/>
<feature type="transmembrane region" description="Helical" evidence="1">
    <location>
        <begin position="50"/>
        <end position="81"/>
    </location>
</feature>
<dbReference type="InterPro" id="IPR011138">
    <property type="entry name" value="Cytochrome_b-558"/>
</dbReference>
<evidence type="ECO:0000256" key="1">
    <source>
        <dbReference type="SAM" id="Phobius"/>
    </source>
</evidence>
<keyword evidence="1" id="KW-0812">Transmembrane</keyword>
<feature type="transmembrane region" description="Helical" evidence="1">
    <location>
        <begin position="12"/>
        <end position="30"/>
    </location>
</feature>
<proteinExistence type="predicted"/>
<feature type="transmembrane region" description="Helical" evidence="1">
    <location>
        <begin position="154"/>
        <end position="174"/>
    </location>
</feature>
<dbReference type="GO" id="GO:0016020">
    <property type="term" value="C:membrane"/>
    <property type="evidence" value="ECO:0007669"/>
    <property type="project" value="InterPro"/>
</dbReference>
<accession>H5STC2</accession>
<sequence>MRWWPQSSVAKKFLNAVTGIGLALFVIVHLSENLLLLTGNPDDYNRWAHFLFSFGPLLTLAELGLAAFFLVHIGSALMVYWDKLKARPQGYSVYRSAGWTSRQTLSSQTMIYTGLVLLAFVIWHVITFRFGPYYTVVIDGVEMRDLHKLVVEVFSNPINVALYVAVMVFLGFHLRHGFWSALQSLGAYHPRWTPVWYTGGVVVALALALGFIVIPVWVYLSL</sequence>
<dbReference type="Gene3D" id="1.20.1300.10">
    <property type="entry name" value="Fumarate reductase/succinate dehydrogenase, transmembrane subunit"/>
    <property type="match status" value="1"/>
</dbReference>
<reference evidence="2" key="2">
    <citation type="journal article" date="2012" name="PLoS ONE">
        <title>A Deeply Branching Thermophilic Bacterium with an Ancient Acetyl-CoA Pathway Dominates a Subsurface Ecosystem.</title>
        <authorList>
            <person name="Takami H."/>
            <person name="Noguchi H."/>
            <person name="Takaki Y."/>
            <person name="Uchiyama I."/>
            <person name="Toyoda A."/>
            <person name="Nishi S."/>
            <person name="Chee G.-J."/>
            <person name="Arai W."/>
            <person name="Nunoura T."/>
            <person name="Itoh T."/>
            <person name="Hattori M."/>
            <person name="Takai K."/>
        </authorList>
    </citation>
    <scope>NUCLEOTIDE SEQUENCE</scope>
</reference>
<feature type="transmembrane region" description="Helical" evidence="1">
    <location>
        <begin position="111"/>
        <end position="134"/>
    </location>
</feature>
<dbReference type="EMBL" id="AP011803">
    <property type="protein sequence ID" value="BAL59772.1"/>
    <property type="molecule type" value="Genomic_DNA"/>
</dbReference>
<name>H5STC2_ACEAU</name>
<reference evidence="2" key="1">
    <citation type="journal article" date="2005" name="Environ. Microbiol.">
        <title>Genetic and functional properties of uncultivated thermophilic crenarchaeotes from a subsurface gold mine as revealed by analysis of genome fragments.</title>
        <authorList>
            <person name="Nunoura T."/>
            <person name="Hirayama H."/>
            <person name="Takami H."/>
            <person name="Oida H."/>
            <person name="Nishi S."/>
            <person name="Shimamura S."/>
            <person name="Suzuki Y."/>
            <person name="Inagaki F."/>
            <person name="Takai K."/>
            <person name="Nealson K.H."/>
            <person name="Horikoshi K."/>
        </authorList>
    </citation>
    <scope>NUCLEOTIDE SEQUENCE</scope>
</reference>
<dbReference type="InterPro" id="IPR034804">
    <property type="entry name" value="SQR/QFR_C/D"/>
</dbReference>
<dbReference type="NCBIfam" id="TIGR02046">
    <property type="entry name" value="sdhC_b558_fam"/>
    <property type="match status" value="1"/>
</dbReference>
<keyword evidence="1" id="KW-0472">Membrane</keyword>
<organism evidence="2">
    <name type="scientific">Acetithermum autotrophicum</name>
    <dbReference type="NCBI Taxonomy" id="1446466"/>
    <lineage>
        <taxon>Bacteria</taxon>
        <taxon>Candidatus Bipolaricaulota</taxon>
        <taxon>Candidatus Acetithermum</taxon>
    </lineage>
</organism>
<feature type="transmembrane region" description="Helical" evidence="1">
    <location>
        <begin position="195"/>
        <end position="220"/>
    </location>
</feature>
<gene>
    <name evidence="2" type="ORF">HGMM_OP4C408</name>
</gene>
<protein>
    <submittedName>
        <fullName evidence="2">Succinate dehydrogenase cytochrome b-556 subunit</fullName>
    </submittedName>
</protein>
<dbReference type="SUPFAM" id="SSF81343">
    <property type="entry name" value="Fumarate reductase respiratory complex transmembrane subunits"/>
    <property type="match status" value="1"/>
</dbReference>